<reference evidence="2" key="2">
    <citation type="submission" date="2023-04" db="EMBL/GenBank/DDBJ databases">
        <title>'Rhodoalgimonas zhirmunskyi' gen. nov., isolated from a red alga.</title>
        <authorList>
            <person name="Nedashkovskaya O.I."/>
            <person name="Otstavnykh N.Y."/>
            <person name="Bystritskaya E.P."/>
            <person name="Balabanova L.A."/>
            <person name="Isaeva M.P."/>
        </authorList>
    </citation>
    <scope>NUCLEOTIDE SEQUENCE</scope>
    <source>
        <strain evidence="2">10Alg 79</strain>
    </source>
</reference>
<proteinExistence type="predicted"/>
<evidence type="ECO:0000313" key="2">
    <source>
        <dbReference type="EMBL" id="MDQ2092622.1"/>
    </source>
</evidence>
<keyword evidence="3" id="KW-1185">Reference proteome</keyword>
<dbReference type="AlphaFoldDB" id="A0AAJ1UB46"/>
<evidence type="ECO:0000313" key="3">
    <source>
        <dbReference type="Proteomes" id="UP001227162"/>
    </source>
</evidence>
<sequence>MGDEELFGAVVNEISKGQVDENLLAKARFLAKGDTKDTEFKYIELRVQQLKSDNIQKHINATKDAARIIAPALGRFSWDFAKAVLLGLLIVGLVGAILQAFL</sequence>
<evidence type="ECO:0000256" key="1">
    <source>
        <dbReference type="SAM" id="Phobius"/>
    </source>
</evidence>
<dbReference type="RefSeq" id="WP_317624247.1">
    <property type="nucleotide sequence ID" value="NZ_JANFFA010000001.1"/>
</dbReference>
<keyword evidence="1" id="KW-1133">Transmembrane helix</keyword>
<gene>
    <name evidence="2" type="ORF">NOI20_00685</name>
</gene>
<comment type="caution">
    <text evidence="2">The sequence shown here is derived from an EMBL/GenBank/DDBJ whole genome shotgun (WGS) entry which is preliminary data.</text>
</comment>
<name>A0AAJ1UB46_9RHOB</name>
<organism evidence="2 3">
    <name type="scientific">Rhodalgimonas zhirmunskyi</name>
    <dbReference type="NCBI Taxonomy" id="2964767"/>
    <lineage>
        <taxon>Bacteria</taxon>
        <taxon>Pseudomonadati</taxon>
        <taxon>Pseudomonadota</taxon>
        <taxon>Alphaproteobacteria</taxon>
        <taxon>Rhodobacterales</taxon>
        <taxon>Roseobacteraceae</taxon>
        <taxon>Rhodalgimonas</taxon>
    </lineage>
</organism>
<dbReference type="EMBL" id="JANFFA010000001">
    <property type="protein sequence ID" value="MDQ2092622.1"/>
    <property type="molecule type" value="Genomic_DNA"/>
</dbReference>
<protein>
    <submittedName>
        <fullName evidence="2">Uncharacterized protein</fullName>
    </submittedName>
</protein>
<reference evidence="2" key="1">
    <citation type="submission" date="2022-07" db="EMBL/GenBank/DDBJ databases">
        <authorList>
            <person name="Otstavnykh N."/>
            <person name="Isaeva M."/>
            <person name="Bystritskaya E."/>
        </authorList>
    </citation>
    <scope>NUCLEOTIDE SEQUENCE</scope>
    <source>
        <strain evidence="2">10Alg 79</strain>
    </source>
</reference>
<dbReference type="Proteomes" id="UP001227162">
    <property type="component" value="Unassembled WGS sequence"/>
</dbReference>
<accession>A0AAJ1UB46</accession>
<keyword evidence="1" id="KW-0812">Transmembrane</keyword>
<keyword evidence="1" id="KW-0472">Membrane</keyword>
<feature type="transmembrane region" description="Helical" evidence="1">
    <location>
        <begin position="83"/>
        <end position="101"/>
    </location>
</feature>